<evidence type="ECO:0000256" key="1">
    <source>
        <dbReference type="ARBA" id="ARBA00022741"/>
    </source>
</evidence>
<keyword evidence="5" id="KW-1185">Reference proteome</keyword>
<dbReference type="InterPro" id="IPR011009">
    <property type="entry name" value="Kinase-like_dom_sf"/>
</dbReference>
<dbReference type="AlphaFoldDB" id="A0A840MIF4"/>
<dbReference type="SUPFAM" id="SSF56112">
    <property type="entry name" value="Protein kinase-like (PK-like)"/>
    <property type="match status" value="1"/>
</dbReference>
<accession>A0A840MIF4</accession>
<dbReference type="GO" id="GO:0005524">
    <property type="term" value="F:ATP binding"/>
    <property type="evidence" value="ECO:0007669"/>
    <property type="project" value="UniProtKB-KW"/>
</dbReference>
<name>A0A840MIF4_9PROT</name>
<keyword evidence="2" id="KW-0067">ATP-binding</keyword>
<evidence type="ECO:0000259" key="3">
    <source>
        <dbReference type="Pfam" id="PF01636"/>
    </source>
</evidence>
<dbReference type="Gene3D" id="3.30.200.20">
    <property type="entry name" value="Phosphorylase Kinase, domain 1"/>
    <property type="match status" value="1"/>
</dbReference>
<sequence length="331" mass="38210">MQRKQQIESWLATLFPGQSLSLVPASEDASQRRYFRIDLDDGTTRIIMDAPPAVEDCRPFIHVRDVFAQAGVHVPTIHAQDLAQGFLLLEDFGSTMYQEALNPDSMRGLYLDAIDSLIKIQLASRPGVLPEYDEAFLAREIDIFQEWYLPHEARFVLSAEQQGWLDTTKQFVLSQVLAQPKVFVHRDYHSRNLMVCDPNPGVIDFQGALYGPLAYDLMSLLKDAYIEWEEEQVLDLVIRYWERARRAKLPVPVDVTEFYRQFELVGVQRQLKVVGIFARLAHRDGKMGYLNDLPRVWGYLRKNAERYVGLKPLLKLMDAIEGRQQQVGYTF</sequence>
<keyword evidence="1" id="KW-0547">Nucleotide-binding</keyword>
<dbReference type="PANTHER" id="PTHR33540">
    <property type="entry name" value="TRNA THREONYLCARBAMOYLADENOSINE BIOSYNTHESIS PROTEIN TSAE"/>
    <property type="match status" value="1"/>
</dbReference>
<gene>
    <name evidence="4" type="ORF">HNQ59_000559</name>
</gene>
<dbReference type="InterPro" id="IPR002575">
    <property type="entry name" value="Aminoglycoside_PTrfase"/>
</dbReference>
<proteinExistence type="predicted"/>
<organism evidence="4 5">
    <name type="scientific">Chitinivorax tropicus</name>
    <dbReference type="NCBI Taxonomy" id="714531"/>
    <lineage>
        <taxon>Bacteria</taxon>
        <taxon>Pseudomonadati</taxon>
        <taxon>Pseudomonadota</taxon>
        <taxon>Betaproteobacteria</taxon>
        <taxon>Chitinivorax</taxon>
    </lineage>
</organism>
<dbReference type="Proteomes" id="UP000575898">
    <property type="component" value="Unassembled WGS sequence"/>
</dbReference>
<comment type="caution">
    <text evidence="4">The sequence shown here is derived from an EMBL/GenBank/DDBJ whole genome shotgun (WGS) entry which is preliminary data.</text>
</comment>
<dbReference type="Gene3D" id="3.90.1200.10">
    <property type="match status" value="1"/>
</dbReference>
<feature type="domain" description="Aminoglycoside phosphotransferase" evidence="3">
    <location>
        <begin position="22"/>
        <end position="247"/>
    </location>
</feature>
<protein>
    <recommendedName>
        <fullName evidence="3">Aminoglycoside phosphotransferase domain-containing protein</fullName>
    </recommendedName>
</protein>
<evidence type="ECO:0000313" key="5">
    <source>
        <dbReference type="Proteomes" id="UP000575898"/>
    </source>
</evidence>
<dbReference type="EMBL" id="JACHHY010000003">
    <property type="protein sequence ID" value="MBB5017295.1"/>
    <property type="molecule type" value="Genomic_DNA"/>
</dbReference>
<dbReference type="PANTHER" id="PTHR33540:SF1">
    <property type="entry name" value="N-ACETYLMURAMATE_N-ACETYLGLUCOSAMINE KINASE"/>
    <property type="match status" value="1"/>
</dbReference>
<reference evidence="4 5" key="1">
    <citation type="submission" date="2020-08" db="EMBL/GenBank/DDBJ databases">
        <title>Genomic Encyclopedia of Type Strains, Phase IV (KMG-IV): sequencing the most valuable type-strain genomes for metagenomic binning, comparative biology and taxonomic classification.</title>
        <authorList>
            <person name="Goeker M."/>
        </authorList>
    </citation>
    <scope>NUCLEOTIDE SEQUENCE [LARGE SCALE GENOMIC DNA]</scope>
    <source>
        <strain evidence="4 5">DSM 27165</strain>
    </source>
</reference>
<dbReference type="RefSeq" id="WP_184034901.1">
    <property type="nucleotide sequence ID" value="NZ_JACHHY010000003.1"/>
</dbReference>
<evidence type="ECO:0000256" key="2">
    <source>
        <dbReference type="ARBA" id="ARBA00022840"/>
    </source>
</evidence>
<evidence type="ECO:0000313" key="4">
    <source>
        <dbReference type="EMBL" id="MBB5017295.1"/>
    </source>
</evidence>
<dbReference type="Pfam" id="PF01636">
    <property type="entry name" value="APH"/>
    <property type="match status" value="1"/>
</dbReference>